<dbReference type="RefSeq" id="WP_210789222.1">
    <property type="nucleotide sequence ID" value="NZ_JAGPXB010000005.1"/>
</dbReference>
<accession>A0ABS5D3K2</accession>
<protein>
    <submittedName>
        <fullName evidence="1">Uncharacterized protein</fullName>
    </submittedName>
</protein>
<keyword evidence="2" id="KW-1185">Reference proteome</keyword>
<evidence type="ECO:0000313" key="2">
    <source>
        <dbReference type="Proteomes" id="UP000679008"/>
    </source>
</evidence>
<gene>
    <name evidence="1" type="ORF">KBJ98_07760</name>
</gene>
<proteinExistence type="predicted"/>
<dbReference type="EMBL" id="JAGPXB010000005">
    <property type="protein sequence ID" value="MBQ0908593.1"/>
    <property type="molecule type" value="Genomic_DNA"/>
</dbReference>
<sequence length="68" mass="7841">MALSDIASNKIAWRKAEIQELLNGFNHKTVRRKMNEIISIEMNISIEEAGNIKTIKQSIVKKILLEFE</sequence>
<reference evidence="1 2" key="1">
    <citation type="submission" date="2021-04" db="EMBL/GenBank/DDBJ databases">
        <title>Description of novel Flavobacterium sp. F-328.</title>
        <authorList>
            <person name="Saticioglu I.B."/>
        </authorList>
    </citation>
    <scope>NUCLEOTIDE SEQUENCE [LARGE SCALE GENOMIC DNA]</scope>
    <source>
        <strain evidence="1 2">F-328</strain>
    </source>
</reference>
<comment type="caution">
    <text evidence="1">The sequence shown here is derived from an EMBL/GenBank/DDBJ whole genome shotgun (WGS) entry which is preliminary data.</text>
</comment>
<name>A0ABS5D3K2_9FLAO</name>
<dbReference type="Proteomes" id="UP000679008">
    <property type="component" value="Unassembled WGS sequence"/>
</dbReference>
<evidence type="ECO:0000313" key="1">
    <source>
        <dbReference type="EMBL" id="MBQ0908593.1"/>
    </source>
</evidence>
<organism evidence="1 2">
    <name type="scientific">Flavobacterium erciyesense</name>
    <dbReference type="NCBI Taxonomy" id="2825842"/>
    <lineage>
        <taxon>Bacteria</taxon>
        <taxon>Pseudomonadati</taxon>
        <taxon>Bacteroidota</taxon>
        <taxon>Flavobacteriia</taxon>
        <taxon>Flavobacteriales</taxon>
        <taxon>Flavobacteriaceae</taxon>
        <taxon>Flavobacterium</taxon>
    </lineage>
</organism>